<dbReference type="AlphaFoldDB" id="A0A072U609"/>
<dbReference type="Pfam" id="PF25597">
    <property type="entry name" value="SH3_retrovirus"/>
    <property type="match status" value="1"/>
</dbReference>
<keyword evidence="4" id="KW-1185">Reference proteome</keyword>
<accession>A0A072U609</accession>
<feature type="domain" description="Retroviral polymerase SH3-like" evidence="1">
    <location>
        <begin position="63"/>
        <end position="124"/>
    </location>
</feature>
<sequence length="234" mass="26362">MKEGQNLGVNNRRVAITTIITMQKVTMMIPNETSKPLTLEKTLPSTNSNIPLVKKRSKQVFGSLAYASTLQAHRSKLASRARKCIFHGYKSGMKGVVLLDIRSKQISVYINVTHHECILPYQSNSLNISWNYHTNISQESIHDSVYNISPLPTTESVSDISPLPTDSLHNTPIDISTSFATLPTFHKSTRIRSTPAYLKRLCMQFIYSVTTSCQLRCFLPYSTISFFSSFVTYT</sequence>
<dbReference type="EMBL" id="CM001222">
    <property type="protein sequence ID" value="KEH25112.1"/>
    <property type="molecule type" value="Genomic_DNA"/>
</dbReference>
<name>A0A072U609_MEDTR</name>
<dbReference type="InterPro" id="IPR057670">
    <property type="entry name" value="SH3_retrovirus"/>
</dbReference>
<evidence type="ECO:0000313" key="3">
    <source>
        <dbReference type="EnsemblPlants" id="KEH25112"/>
    </source>
</evidence>
<proteinExistence type="predicted"/>
<dbReference type="EnsemblPlants" id="KEH25112">
    <property type="protein sequence ID" value="KEH25112"/>
    <property type="gene ID" value="MTR_6g015705"/>
</dbReference>
<dbReference type="Proteomes" id="UP000002051">
    <property type="component" value="Chromosome 6"/>
</dbReference>
<protein>
    <recommendedName>
        <fullName evidence="1">Retroviral polymerase SH3-like domain-containing protein</fullName>
    </recommendedName>
</protein>
<evidence type="ECO:0000259" key="1">
    <source>
        <dbReference type="Pfam" id="PF25597"/>
    </source>
</evidence>
<organism evidence="2 4">
    <name type="scientific">Medicago truncatula</name>
    <name type="common">Barrel medic</name>
    <name type="synonym">Medicago tribuloides</name>
    <dbReference type="NCBI Taxonomy" id="3880"/>
    <lineage>
        <taxon>Eukaryota</taxon>
        <taxon>Viridiplantae</taxon>
        <taxon>Streptophyta</taxon>
        <taxon>Embryophyta</taxon>
        <taxon>Tracheophyta</taxon>
        <taxon>Spermatophyta</taxon>
        <taxon>Magnoliopsida</taxon>
        <taxon>eudicotyledons</taxon>
        <taxon>Gunneridae</taxon>
        <taxon>Pentapetalae</taxon>
        <taxon>rosids</taxon>
        <taxon>fabids</taxon>
        <taxon>Fabales</taxon>
        <taxon>Fabaceae</taxon>
        <taxon>Papilionoideae</taxon>
        <taxon>50 kb inversion clade</taxon>
        <taxon>NPAAA clade</taxon>
        <taxon>Hologalegina</taxon>
        <taxon>IRL clade</taxon>
        <taxon>Trifolieae</taxon>
        <taxon>Medicago</taxon>
    </lineage>
</organism>
<gene>
    <name evidence="2" type="ordered locus">MTR_6g015705</name>
</gene>
<reference evidence="2 4" key="1">
    <citation type="journal article" date="2011" name="Nature">
        <title>The Medicago genome provides insight into the evolution of rhizobial symbioses.</title>
        <authorList>
            <person name="Young N.D."/>
            <person name="Debelle F."/>
            <person name="Oldroyd G.E."/>
            <person name="Geurts R."/>
            <person name="Cannon S.B."/>
            <person name="Udvardi M.K."/>
            <person name="Benedito V.A."/>
            <person name="Mayer K.F."/>
            <person name="Gouzy J."/>
            <person name="Schoof H."/>
            <person name="Van de Peer Y."/>
            <person name="Proost S."/>
            <person name="Cook D.R."/>
            <person name="Meyers B.C."/>
            <person name="Spannagl M."/>
            <person name="Cheung F."/>
            <person name="De Mita S."/>
            <person name="Krishnakumar V."/>
            <person name="Gundlach H."/>
            <person name="Zhou S."/>
            <person name="Mudge J."/>
            <person name="Bharti A.K."/>
            <person name="Murray J.D."/>
            <person name="Naoumkina M.A."/>
            <person name="Rosen B."/>
            <person name="Silverstein K.A."/>
            <person name="Tang H."/>
            <person name="Rombauts S."/>
            <person name="Zhao P.X."/>
            <person name="Zhou P."/>
            <person name="Barbe V."/>
            <person name="Bardou P."/>
            <person name="Bechner M."/>
            <person name="Bellec A."/>
            <person name="Berger A."/>
            <person name="Berges H."/>
            <person name="Bidwell S."/>
            <person name="Bisseling T."/>
            <person name="Choisne N."/>
            <person name="Couloux A."/>
            <person name="Denny R."/>
            <person name="Deshpande S."/>
            <person name="Dai X."/>
            <person name="Doyle J.J."/>
            <person name="Dudez A.M."/>
            <person name="Farmer A.D."/>
            <person name="Fouteau S."/>
            <person name="Franken C."/>
            <person name="Gibelin C."/>
            <person name="Gish J."/>
            <person name="Goldstein S."/>
            <person name="Gonzalez A.J."/>
            <person name="Green P.J."/>
            <person name="Hallab A."/>
            <person name="Hartog M."/>
            <person name="Hua A."/>
            <person name="Humphray S.J."/>
            <person name="Jeong D.H."/>
            <person name="Jing Y."/>
            <person name="Jocker A."/>
            <person name="Kenton S.M."/>
            <person name="Kim D.J."/>
            <person name="Klee K."/>
            <person name="Lai H."/>
            <person name="Lang C."/>
            <person name="Lin S."/>
            <person name="Macmil S.L."/>
            <person name="Magdelenat G."/>
            <person name="Matthews L."/>
            <person name="McCorrison J."/>
            <person name="Monaghan E.L."/>
            <person name="Mun J.H."/>
            <person name="Najar F.Z."/>
            <person name="Nicholson C."/>
            <person name="Noirot C."/>
            <person name="O'Bleness M."/>
            <person name="Paule C.R."/>
            <person name="Poulain J."/>
            <person name="Prion F."/>
            <person name="Qin B."/>
            <person name="Qu C."/>
            <person name="Retzel E.F."/>
            <person name="Riddle C."/>
            <person name="Sallet E."/>
            <person name="Samain S."/>
            <person name="Samson N."/>
            <person name="Sanders I."/>
            <person name="Saurat O."/>
            <person name="Scarpelli C."/>
            <person name="Schiex T."/>
            <person name="Segurens B."/>
            <person name="Severin A.J."/>
            <person name="Sherrier D.J."/>
            <person name="Shi R."/>
            <person name="Sims S."/>
            <person name="Singer S.R."/>
            <person name="Sinharoy S."/>
            <person name="Sterck L."/>
            <person name="Viollet A."/>
            <person name="Wang B.B."/>
            <person name="Wang K."/>
            <person name="Wang M."/>
            <person name="Wang X."/>
            <person name="Warfsmann J."/>
            <person name="Weissenbach J."/>
            <person name="White D.D."/>
            <person name="White J.D."/>
            <person name="Wiley G.B."/>
            <person name="Wincker P."/>
            <person name="Xing Y."/>
            <person name="Yang L."/>
            <person name="Yao Z."/>
            <person name="Ying F."/>
            <person name="Zhai J."/>
            <person name="Zhou L."/>
            <person name="Zuber A."/>
            <person name="Denarie J."/>
            <person name="Dixon R.A."/>
            <person name="May G.D."/>
            <person name="Schwartz D.C."/>
            <person name="Rogers J."/>
            <person name="Quetier F."/>
            <person name="Town C.D."/>
            <person name="Roe B.A."/>
        </authorList>
    </citation>
    <scope>NUCLEOTIDE SEQUENCE [LARGE SCALE GENOMIC DNA]</scope>
    <source>
        <strain evidence="2">A17</strain>
        <strain evidence="3 4">cv. Jemalong A17</strain>
    </source>
</reference>
<reference evidence="3" key="3">
    <citation type="submission" date="2015-04" db="UniProtKB">
        <authorList>
            <consortium name="EnsemblPlants"/>
        </authorList>
    </citation>
    <scope>IDENTIFICATION</scope>
    <source>
        <strain evidence="3">cv. Jemalong A17</strain>
    </source>
</reference>
<reference evidence="2 4" key="2">
    <citation type="journal article" date="2014" name="BMC Genomics">
        <title>An improved genome release (version Mt4.0) for the model legume Medicago truncatula.</title>
        <authorList>
            <person name="Tang H."/>
            <person name="Krishnakumar V."/>
            <person name="Bidwell S."/>
            <person name="Rosen B."/>
            <person name="Chan A."/>
            <person name="Zhou S."/>
            <person name="Gentzbittel L."/>
            <person name="Childs K.L."/>
            <person name="Yandell M."/>
            <person name="Gundlach H."/>
            <person name="Mayer K.F."/>
            <person name="Schwartz D.C."/>
            <person name="Town C.D."/>
        </authorList>
    </citation>
    <scope>GENOME REANNOTATION</scope>
    <source>
        <strain evidence="2">A17</strain>
        <strain evidence="3 4">cv. Jemalong A17</strain>
    </source>
</reference>
<evidence type="ECO:0000313" key="2">
    <source>
        <dbReference type="EMBL" id="KEH25112.1"/>
    </source>
</evidence>
<dbReference type="HOGENOM" id="CLU_1186541_0_0_1"/>
<evidence type="ECO:0000313" key="4">
    <source>
        <dbReference type="Proteomes" id="UP000002051"/>
    </source>
</evidence>